<keyword evidence="3" id="KW-1185">Reference proteome</keyword>
<dbReference type="EMBL" id="AQQW01000004">
    <property type="protein sequence ID" value="ETW13151.1"/>
    <property type="molecule type" value="Genomic_DNA"/>
</dbReference>
<dbReference type="PATRIC" id="fig|1317118.6.peg.1673"/>
<dbReference type="PROSITE" id="PS51742">
    <property type="entry name" value="PPC"/>
    <property type="match status" value="1"/>
</dbReference>
<dbReference type="RefSeq" id="WP_051487551.1">
    <property type="nucleotide sequence ID" value="NZ_AQQW01000004.1"/>
</dbReference>
<evidence type="ECO:0000313" key="2">
    <source>
        <dbReference type="EMBL" id="ETW13151.1"/>
    </source>
</evidence>
<protein>
    <recommendedName>
        <fullName evidence="1">PPC domain-containing protein</fullName>
    </recommendedName>
</protein>
<name>W4HM11_9RHOB</name>
<gene>
    <name evidence="2" type="ORF">ATO8_08066</name>
</gene>
<evidence type="ECO:0000313" key="3">
    <source>
        <dbReference type="Proteomes" id="UP000019063"/>
    </source>
</evidence>
<feature type="domain" description="PPC" evidence="1">
    <location>
        <begin position="13"/>
        <end position="144"/>
    </location>
</feature>
<evidence type="ECO:0000259" key="1">
    <source>
        <dbReference type="PROSITE" id="PS51742"/>
    </source>
</evidence>
<comment type="caution">
    <text evidence="2">The sequence shown here is derived from an EMBL/GenBank/DDBJ whole genome shotgun (WGS) entry which is preliminary data.</text>
</comment>
<sequence>MSGAPSLRVDWPGAATRFLALRLLPGEDLRAALEAAFADAPETAGFVAAAVGSLDRAALRPAGRDDRLMVTGPLEIVGLSGTLSLDGPHLHVAVSDAGGGMRGGHLLHGSPVRTTAEIVLGLTDAVQFTRPHDPRTGYAELAAEPRRNP</sequence>
<dbReference type="PANTHER" id="PTHR34988">
    <property type="entry name" value="PROTEIN, PUTATIVE-RELATED"/>
    <property type="match status" value="1"/>
</dbReference>
<dbReference type="STRING" id="1379903.ATO8_08066"/>
<dbReference type="InterPro" id="IPR005175">
    <property type="entry name" value="PPC_dom"/>
</dbReference>
<organism evidence="2 3">
    <name type="scientific">Roseivivax marinus</name>
    <dbReference type="NCBI Taxonomy" id="1379903"/>
    <lineage>
        <taxon>Bacteria</taxon>
        <taxon>Pseudomonadati</taxon>
        <taxon>Pseudomonadota</taxon>
        <taxon>Alphaproteobacteria</taxon>
        <taxon>Rhodobacterales</taxon>
        <taxon>Roseobacteraceae</taxon>
        <taxon>Roseivivax</taxon>
    </lineage>
</organism>
<dbReference type="PANTHER" id="PTHR34988:SF1">
    <property type="entry name" value="DNA-BINDING PROTEIN"/>
    <property type="match status" value="1"/>
</dbReference>
<dbReference type="CDD" id="cd11378">
    <property type="entry name" value="DUF296"/>
    <property type="match status" value="1"/>
</dbReference>
<dbReference type="AlphaFoldDB" id="W4HM11"/>
<dbReference type="SUPFAM" id="SSF117856">
    <property type="entry name" value="AF0104/ALDC/Ptd012-like"/>
    <property type="match status" value="1"/>
</dbReference>
<dbReference type="Pfam" id="PF03479">
    <property type="entry name" value="PCC"/>
    <property type="match status" value="1"/>
</dbReference>
<accession>W4HM11</accession>
<proteinExistence type="predicted"/>
<reference evidence="2 3" key="1">
    <citation type="journal article" date="2014" name="Antonie Van Leeuwenhoek">
        <title>Roseivivax atlanticus sp. nov., isolated from surface seawater of the Atlantic Ocean.</title>
        <authorList>
            <person name="Li G."/>
            <person name="Lai Q."/>
            <person name="Liu X."/>
            <person name="Sun F."/>
            <person name="Shao Z."/>
        </authorList>
    </citation>
    <scope>NUCLEOTIDE SEQUENCE [LARGE SCALE GENOMIC DNA]</scope>
    <source>
        <strain evidence="2 3">22II-s10s</strain>
    </source>
</reference>
<dbReference type="eggNOG" id="COG1661">
    <property type="taxonomic scope" value="Bacteria"/>
</dbReference>
<dbReference type="Proteomes" id="UP000019063">
    <property type="component" value="Unassembled WGS sequence"/>
</dbReference>
<dbReference type="Gene3D" id="3.30.1330.80">
    <property type="entry name" value="Hypothetical protein, similar to alpha- acetolactate decarboxylase, domain 2"/>
    <property type="match status" value="1"/>
</dbReference>